<keyword evidence="4 6" id="KW-1133">Transmembrane helix</keyword>
<reference evidence="8" key="1">
    <citation type="submission" date="2016-10" db="EMBL/GenBank/DDBJ databases">
        <authorList>
            <person name="Varghese N."/>
            <person name="Submissions S."/>
        </authorList>
    </citation>
    <scope>NUCLEOTIDE SEQUENCE [LARGE SCALE GENOMIC DNA]</scope>
    <source>
        <strain evidence="8">IBRC-M10078</strain>
    </source>
</reference>
<dbReference type="PANTHER" id="PTHR33545">
    <property type="entry name" value="UPF0750 MEMBRANE PROTEIN YITT-RELATED"/>
    <property type="match status" value="1"/>
</dbReference>
<organism evidence="7 8">
    <name type="scientific">Litchfieldia salsa</name>
    <dbReference type="NCBI Taxonomy" id="930152"/>
    <lineage>
        <taxon>Bacteria</taxon>
        <taxon>Bacillati</taxon>
        <taxon>Bacillota</taxon>
        <taxon>Bacilli</taxon>
        <taxon>Bacillales</taxon>
        <taxon>Bacillaceae</taxon>
        <taxon>Litchfieldia</taxon>
    </lineage>
</organism>
<keyword evidence="8" id="KW-1185">Reference proteome</keyword>
<dbReference type="InterPro" id="IPR003740">
    <property type="entry name" value="YitT"/>
</dbReference>
<evidence type="ECO:0000256" key="2">
    <source>
        <dbReference type="ARBA" id="ARBA00022475"/>
    </source>
</evidence>
<gene>
    <name evidence="7" type="ORF">SAMN05216565_103490</name>
</gene>
<feature type="transmembrane region" description="Helical" evidence="6">
    <location>
        <begin position="7"/>
        <end position="28"/>
    </location>
</feature>
<dbReference type="PANTHER" id="PTHR33545:SF9">
    <property type="entry name" value="UPF0750 MEMBRANE PROTEIN YITE"/>
    <property type="match status" value="1"/>
</dbReference>
<dbReference type="GO" id="GO:0005886">
    <property type="term" value="C:plasma membrane"/>
    <property type="evidence" value="ECO:0007669"/>
    <property type="project" value="UniProtKB-SubCell"/>
</dbReference>
<dbReference type="AlphaFoldDB" id="A0A1H0TFK8"/>
<keyword evidence="3 6" id="KW-0812">Transmembrane</keyword>
<dbReference type="Proteomes" id="UP000199159">
    <property type="component" value="Unassembled WGS sequence"/>
</dbReference>
<protein>
    <submittedName>
        <fullName evidence="7">Uncharacterized 5xTM membrane BCR, YitT family COG1284</fullName>
    </submittedName>
</protein>
<dbReference type="EMBL" id="FNJU01000003">
    <property type="protein sequence ID" value="SDP52764.1"/>
    <property type="molecule type" value="Genomic_DNA"/>
</dbReference>
<evidence type="ECO:0000313" key="7">
    <source>
        <dbReference type="EMBL" id="SDP52764.1"/>
    </source>
</evidence>
<keyword evidence="2" id="KW-1003">Cell membrane</keyword>
<evidence type="ECO:0000256" key="1">
    <source>
        <dbReference type="ARBA" id="ARBA00004651"/>
    </source>
</evidence>
<accession>A0A1H0TFK8</accession>
<dbReference type="Pfam" id="PF02588">
    <property type="entry name" value="YitT_membrane"/>
    <property type="match status" value="1"/>
</dbReference>
<sequence>MMTKPMLNLVLIFVGAILQGIAMSIFLFPHNIPSGGAAGLAIILNHWFHIPLGFSLWIVNFAFLILALQYFGYTWTLRTMLSVTITSVTVSMITSGILSYDRIFFIDILVGSILFGIGVGLLIRNGASSGGMVIPALMIANKYQWPPGRVMLWMNFLIFLFTATVVDIRIVMYAIICQSISTNIIDFIYHFTVPSFASHSFGWRKK</sequence>
<evidence type="ECO:0000256" key="6">
    <source>
        <dbReference type="SAM" id="Phobius"/>
    </source>
</evidence>
<comment type="subcellular location">
    <subcellularLocation>
        <location evidence="1">Cell membrane</location>
        <topology evidence="1">Multi-pass membrane protein</topology>
    </subcellularLocation>
</comment>
<name>A0A1H0TFK8_9BACI</name>
<evidence type="ECO:0000256" key="4">
    <source>
        <dbReference type="ARBA" id="ARBA00022989"/>
    </source>
</evidence>
<evidence type="ECO:0000256" key="3">
    <source>
        <dbReference type="ARBA" id="ARBA00022692"/>
    </source>
</evidence>
<keyword evidence="5 6" id="KW-0472">Membrane</keyword>
<proteinExistence type="predicted"/>
<dbReference type="STRING" id="930152.SAMN05216565_103490"/>
<dbReference type="RefSeq" id="WP_338011846.1">
    <property type="nucleotide sequence ID" value="NZ_FNJU01000003.1"/>
</dbReference>
<evidence type="ECO:0000256" key="5">
    <source>
        <dbReference type="ARBA" id="ARBA00023136"/>
    </source>
</evidence>
<feature type="transmembrane region" description="Helical" evidence="6">
    <location>
        <begin position="48"/>
        <end position="68"/>
    </location>
</feature>
<feature type="transmembrane region" description="Helical" evidence="6">
    <location>
        <begin position="152"/>
        <end position="176"/>
    </location>
</feature>
<evidence type="ECO:0000313" key="8">
    <source>
        <dbReference type="Proteomes" id="UP000199159"/>
    </source>
</evidence>
<feature type="transmembrane region" description="Helical" evidence="6">
    <location>
        <begin position="104"/>
        <end position="123"/>
    </location>
</feature>
<dbReference type="InterPro" id="IPR051461">
    <property type="entry name" value="UPF0750_membrane"/>
</dbReference>